<evidence type="ECO:0000259" key="5">
    <source>
        <dbReference type="Pfam" id="PF22936"/>
    </source>
</evidence>
<dbReference type="InterPro" id="IPR012337">
    <property type="entry name" value="RNaseH-like_sf"/>
</dbReference>
<keyword evidence="1" id="KW-0378">Hydrolase</keyword>
<feature type="domain" description="GAG-pre-integrase" evidence="4">
    <location>
        <begin position="582"/>
        <end position="624"/>
    </location>
</feature>
<feature type="compositionally biased region" description="Basic and acidic residues" evidence="3">
    <location>
        <begin position="445"/>
        <end position="465"/>
    </location>
</feature>
<dbReference type="PANTHER" id="PTHR42648">
    <property type="entry name" value="TRANSPOSASE, PUTATIVE-RELATED"/>
    <property type="match status" value="1"/>
</dbReference>
<dbReference type="PANTHER" id="PTHR42648:SF21">
    <property type="entry name" value="CYSTEINE-RICH RLK (RECEPTOR-LIKE PROTEIN KINASE) 8"/>
    <property type="match status" value="1"/>
</dbReference>
<protein>
    <submittedName>
        <fullName evidence="6">Integrase, catalytic region, zinc finger, CCHC-type containing protein</fullName>
    </submittedName>
</protein>
<dbReference type="InterPro" id="IPR025724">
    <property type="entry name" value="GAG-pre-integrase_dom"/>
</dbReference>
<feature type="region of interest" description="Disordered" evidence="3">
    <location>
        <begin position="432"/>
        <end position="470"/>
    </location>
</feature>
<feature type="domain" description="Retrovirus-related Pol polyprotein from transposon TNT 1-94-like beta-barrel" evidence="5">
    <location>
        <begin position="480"/>
        <end position="552"/>
    </location>
</feature>
<organism evidence="6 7">
    <name type="scientific">Tanacetum coccineum</name>
    <dbReference type="NCBI Taxonomy" id="301880"/>
    <lineage>
        <taxon>Eukaryota</taxon>
        <taxon>Viridiplantae</taxon>
        <taxon>Streptophyta</taxon>
        <taxon>Embryophyta</taxon>
        <taxon>Tracheophyta</taxon>
        <taxon>Spermatophyta</taxon>
        <taxon>Magnoliopsida</taxon>
        <taxon>eudicotyledons</taxon>
        <taxon>Gunneridae</taxon>
        <taxon>Pentapetalae</taxon>
        <taxon>asterids</taxon>
        <taxon>campanulids</taxon>
        <taxon>Asterales</taxon>
        <taxon>Asteraceae</taxon>
        <taxon>Asteroideae</taxon>
        <taxon>Anthemideae</taxon>
        <taxon>Anthemidinae</taxon>
        <taxon>Tanacetum</taxon>
    </lineage>
</organism>
<reference evidence="6" key="1">
    <citation type="journal article" date="2022" name="Int. J. Mol. Sci.">
        <title>Draft Genome of Tanacetum Coccineum: Genomic Comparison of Closely Related Tanacetum-Family Plants.</title>
        <authorList>
            <person name="Yamashiro T."/>
            <person name="Shiraishi A."/>
            <person name="Nakayama K."/>
            <person name="Satake H."/>
        </authorList>
    </citation>
    <scope>NUCLEOTIDE SEQUENCE</scope>
</reference>
<dbReference type="Pfam" id="PF13976">
    <property type="entry name" value="gag_pre-integrs"/>
    <property type="match status" value="1"/>
</dbReference>
<name>A0ABQ5I193_9ASTR</name>
<accession>A0ABQ5I193</accession>
<keyword evidence="1" id="KW-0645">Protease</keyword>
<comment type="caution">
    <text evidence="6">The sequence shown here is derived from an EMBL/GenBank/DDBJ whole genome shotgun (WGS) entry which is preliminary data.</text>
</comment>
<evidence type="ECO:0000256" key="3">
    <source>
        <dbReference type="SAM" id="MobiDB-lite"/>
    </source>
</evidence>
<evidence type="ECO:0000259" key="4">
    <source>
        <dbReference type="Pfam" id="PF13976"/>
    </source>
</evidence>
<dbReference type="Gene3D" id="3.30.420.10">
    <property type="entry name" value="Ribonuclease H-like superfamily/Ribonuclease H"/>
    <property type="match status" value="1"/>
</dbReference>
<dbReference type="EMBL" id="BQNB010020208">
    <property type="protein sequence ID" value="GJT93491.1"/>
    <property type="molecule type" value="Genomic_DNA"/>
</dbReference>
<proteinExistence type="predicted"/>
<keyword evidence="7" id="KW-1185">Reference proteome</keyword>
<dbReference type="Pfam" id="PF22936">
    <property type="entry name" value="Pol_BBD"/>
    <property type="match status" value="1"/>
</dbReference>
<dbReference type="SUPFAM" id="SSF53098">
    <property type="entry name" value="Ribonuclease H-like"/>
    <property type="match status" value="1"/>
</dbReference>
<dbReference type="InterPro" id="IPR036397">
    <property type="entry name" value="RNaseH_sf"/>
</dbReference>
<sequence length="855" mass="98482">MRMILKDRNVKEESLQKELHYVKMQLNFTLNHNKLIREEVSTFKQDFKQKENKLLEEFLDMKHLKEKVEDKLYKQDQFLQTVHMLCKPKSFYDEVNRVAIGYKNPFYLSKAKQVQPALYNGYEIVKTNHARALVHDSEDTLEIDETTRKYMIEKMKDLECVKKKAKPLKEKAKSAKPITTMTVYPPHTPAKLVPKFLPTKGQVQVNIYSLVQLFSEFDKTCKKRITPTVTKGEKGFEQTKTCYLTEVIPFFNTIKEHFKEIQKALVNKIKEMKEIFDQMEAEVDQHVVDKKYDEIRRKNLLIENENLIVACLSKKIFYTETDYVLTVSRFSGMHDAYTAAQRRIAKLEAANFNLTQKIQKDDHNEMIIFFPNLSEADPILDFKALDSQNKDLNAKVNALQDLNEHFRIKGKMKCVTMSDPVKTKVLAPGVKDATAASGSKPRSNTKKDRTLPAKSDTKKVEDHSRNNKSSVKQKNHIVLWYLDSGCSKYMTGYRSRLRNFVKKFIGTVRFENDHFGAIIGYGDYVIVDSVISRVYYVEGLGHNLFSVRQFCDSDLEVALRKHSCYVREVNGVDLIKGNRHTNLYTISIEDMMKSSPICLLSKASKTKSWLWHRRLNHLNFGIFHQKSVPRTPQHNGIVERQNRTLVEATRTMLIFSKAPMFLWAEVKPDLKFLRAFGALCYLTNDSKDLGKLRPTADIGIFLTEPMAPVHISTGPEPILLTPRQISSGLVPDPLSAAPHVPPTNKDLEILFQPMFDEYFEPPVGPTIEDNHLAQAYNDPFVNVFAPEPSSDESSSGDVSSAEYTQVVHPHNHLGKWSKDHPLDNVIVKPKNVKTAMDEACWFEAMQEEIHEFDRI</sequence>
<dbReference type="InterPro" id="IPR039537">
    <property type="entry name" value="Retrotran_Ty1/copia-like"/>
</dbReference>
<evidence type="ECO:0000313" key="7">
    <source>
        <dbReference type="Proteomes" id="UP001151760"/>
    </source>
</evidence>
<reference evidence="6" key="2">
    <citation type="submission" date="2022-01" db="EMBL/GenBank/DDBJ databases">
        <authorList>
            <person name="Yamashiro T."/>
            <person name="Shiraishi A."/>
            <person name="Satake H."/>
            <person name="Nakayama K."/>
        </authorList>
    </citation>
    <scope>NUCLEOTIDE SEQUENCE</scope>
</reference>
<evidence type="ECO:0000256" key="1">
    <source>
        <dbReference type="ARBA" id="ARBA00022670"/>
    </source>
</evidence>
<dbReference type="InterPro" id="IPR054722">
    <property type="entry name" value="PolX-like_BBD"/>
</dbReference>
<evidence type="ECO:0000256" key="2">
    <source>
        <dbReference type="SAM" id="Coils"/>
    </source>
</evidence>
<gene>
    <name evidence="6" type="ORF">Tco_1082336</name>
</gene>
<evidence type="ECO:0000313" key="6">
    <source>
        <dbReference type="EMBL" id="GJT93491.1"/>
    </source>
</evidence>
<feature type="coiled-coil region" evidence="2">
    <location>
        <begin position="382"/>
        <end position="409"/>
    </location>
</feature>
<keyword evidence="2" id="KW-0175">Coiled coil</keyword>
<dbReference type="Proteomes" id="UP001151760">
    <property type="component" value="Unassembled WGS sequence"/>
</dbReference>